<dbReference type="RefSeq" id="WP_008990156.1">
    <property type="nucleotide sequence ID" value="NZ_AMSG01000001.1"/>
</dbReference>
<dbReference type="Pfam" id="PF01266">
    <property type="entry name" value="DAO"/>
    <property type="match status" value="1"/>
</dbReference>
<dbReference type="Proteomes" id="UP000007364">
    <property type="component" value="Unassembled WGS sequence"/>
</dbReference>
<dbReference type="PANTHER" id="PTHR13847">
    <property type="entry name" value="SARCOSINE DEHYDROGENASE-RELATED"/>
    <property type="match status" value="1"/>
</dbReference>
<dbReference type="eggNOG" id="COG0665">
    <property type="taxonomic scope" value="Bacteria"/>
</dbReference>
<feature type="domain" description="FAD dependent oxidoreductase" evidence="1">
    <location>
        <begin position="18"/>
        <end position="373"/>
    </location>
</feature>
<dbReference type="InterPro" id="IPR036188">
    <property type="entry name" value="FAD/NAD-bd_sf"/>
</dbReference>
<reference evidence="2 3" key="1">
    <citation type="journal article" date="2012" name="J. Bacteriol.">
        <title>Genome Sequence of Galbibacter marinum Type Strain ck-I2-15.</title>
        <authorList>
            <person name="Lai Q."/>
            <person name="Li C."/>
            <person name="Shao Z."/>
        </authorList>
    </citation>
    <scope>NUCLEOTIDE SEQUENCE [LARGE SCALE GENOMIC DNA]</scope>
    <source>
        <strain evidence="3">ck-I2-15</strain>
    </source>
</reference>
<comment type="caution">
    <text evidence="2">The sequence shown here is derived from an EMBL/GenBank/DDBJ whole genome shotgun (WGS) entry which is preliminary data.</text>
</comment>
<dbReference type="Gene3D" id="3.50.50.60">
    <property type="entry name" value="FAD/NAD(P)-binding domain"/>
    <property type="match status" value="1"/>
</dbReference>
<dbReference type="InterPro" id="IPR006076">
    <property type="entry name" value="FAD-dep_OxRdtase"/>
</dbReference>
<dbReference type="PATRIC" id="fig|555500.3.peg.294"/>
<evidence type="ECO:0000313" key="3">
    <source>
        <dbReference type="Proteomes" id="UP000007364"/>
    </source>
</evidence>
<name>K2QPI0_9FLAO</name>
<evidence type="ECO:0000313" key="2">
    <source>
        <dbReference type="EMBL" id="EKF56827.1"/>
    </source>
</evidence>
<sequence>MAISLSYWERKTYFSNVDFTVVGAGIVGLNCALKLREKYPKSSIAVLERGLLPKGASTKNAGFACFGSVSELLDDLNGHSEDQVLELVEKRYKGLQKLKSTLGEQQIGYKHYGGFEVFLKKAPETYLECMDSFDQINKRLYPIFKKNVFSTQKNTFSFQGVFDQYLVNSFEGQINTGMMMDALYRKCVASGVTILYGVCVDGYHTREDDVLVKSNLGDFTTKKLSIATNGLYNELPNSDLNVRPARAQILITKPIPNLKIKGSFHLDKGFYYFRNIDNRILLGGGRNLDILTEQTSVFATTKIIQDKLQELLREVILPGGEAKVDMRWSGIMGVGNSKQPIIKQLTNHVFCGVRLGGMGIAIGSQVGEDLANLMMEYV</sequence>
<dbReference type="AlphaFoldDB" id="K2QPI0"/>
<dbReference type="GO" id="GO:0005737">
    <property type="term" value="C:cytoplasm"/>
    <property type="evidence" value="ECO:0007669"/>
    <property type="project" value="TreeGrafter"/>
</dbReference>
<organism evidence="2 3">
    <name type="scientific">Galbibacter marinus</name>
    <dbReference type="NCBI Taxonomy" id="555500"/>
    <lineage>
        <taxon>Bacteria</taxon>
        <taxon>Pseudomonadati</taxon>
        <taxon>Bacteroidota</taxon>
        <taxon>Flavobacteriia</taxon>
        <taxon>Flavobacteriales</taxon>
        <taxon>Flavobacteriaceae</taxon>
        <taxon>Galbibacter</taxon>
    </lineage>
</organism>
<dbReference type="SUPFAM" id="SSF51905">
    <property type="entry name" value="FAD/NAD(P)-binding domain"/>
    <property type="match status" value="1"/>
</dbReference>
<gene>
    <name evidence="2" type="ORF">I215_01395</name>
</gene>
<dbReference type="PANTHER" id="PTHR13847:SF281">
    <property type="entry name" value="FAD DEPENDENT OXIDOREDUCTASE DOMAIN-CONTAINING PROTEIN"/>
    <property type="match status" value="1"/>
</dbReference>
<protein>
    <submittedName>
        <fullName evidence="2">FAD dependent oxidoreductase</fullName>
    </submittedName>
</protein>
<accession>K2QPI0</accession>
<proteinExistence type="predicted"/>
<evidence type="ECO:0000259" key="1">
    <source>
        <dbReference type="Pfam" id="PF01266"/>
    </source>
</evidence>
<dbReference type="EMBL" id="AMSG01000001">
    <property type="protein sequence ID" value="EKF56827.1"/>
    <property type="molecule type" value="Genomic_DNA"/>
</dbReference>
<keyword evidence="3" id="KW-1185">Reference proteome</keyword>
<dbReference type="STRING" id="555500.I215_01395"/>
<dbReference type="Gene3D" id="3.30.9.10">
    <property type="entry name" value="D-Amino Acid Oxidase, subunit A, domain 2"/>
    <property type="match status" value="1"/>
</dbReference>